<evidence type="ECO:0000313" key="2">
    <source>
        <dbReference type="Proteomes" id="UP000264541"/>
    </source>
</evidence>
<protein>
    <submittedName>
        <fullName evidence="1">Uncharacterized protein</fullName>
    </submittedName>
</protein>
<dbReference type="AlphaFoldDB" id="A0A372LLA8"/>
<organism evidence="1 2">
    <name type="scientific">Peribacillus saganii</name>
    <dbReference type="NCBI Taxonomy" id="2303992"/>
    <lineage>
        <taxon>Bacteria</taxon>
        <taxon>Bacillati</taxon>
        <taxon>Bacillota</taxon>
        <taxon>Bacilli</taxon>
        <taxon>Bacillales</taxon>
        <taxon>Bacillaceae</taxon>
        <taxon>Peribacillus</taxon>
    </lineage>
</organism>
<gene>
    <name evidence="1" type="ORF">D0469_13955</name>
</gene>
<keyword evidence="2" id="KW-1185">Reference proteome</keyword>
<name>A0A372LLA8_9BACI</name>
<reference evidence="1 2" key="1">
    <citation type="submission" date="2018-08" db="EMBL/GenBank/DDBJ databases">
        <title>Bacillus chawlae sp. nov., Bacillus glennii sp. nov., and Bacillus saganii sp. nov. Isolated from the Vehicle Assembly Building at Kennedy Space Center where the Viking Spacecraft were Assembled.</title>
        <authorList>
            <person name="Seuylemezian A."/>
            <person name="Vaishampayan P."/>
        </authorList>
    </citation>
    <scope>NUCLEOTIDE SEQUENCE [LARGE SCALE GENOMIC DNA]</scope>
    <source>
        <strain evidence="1 2">V47-23a</strain>
    </source>
</reference>
<accession>A0A372LLA8</accession>
<sequence>MHAHENGTYYSNATKEGLGTMRFTATSRHVLDQQQKKFVWITKKSPADRRFIWSNDRLGENLPTDMYF</sequence>
<dbReference type="Proteomes" id="UP000264541">
    <property type="component" value="Unassembled WGS sequence"/>
</dbReference>
<evidence type="ECO:0000313" key="1">
    <source>
        <dbReference type="EMBL" id="RFU67647.1"/>
    </source>
</evidence>
<comment type="caution">
    <text evidence="1">The sequence shown here is derived from an EMBL/GenBank/DDBJ whole genome shotgun (WGS) entry which is preliminary data.</text>
</comment>
<proteinExistence type="predicted"/>
<dbReference type="EMBL" id="QVTE01000040">
    <property type="protein sequence ID" value="RFU67647.1"/>
    <property type="molecule type" value="Genomic_DNA"/>
</dbReference>